<sequence>MKRKRRKITAFAAVFLMAAAMIPSMAFAADTPQDTVWEVSKSKTATNLNEDYESDITLSLPAAEEQLESDVVFVLDKSTSADVQQDAVDMLKSLQEQIEKTQAKVNVGVVVFNKEAHNVLELTELTAENLEKIEDAIYYNISSGTNTHAGLIAGKEMLDGDTDVDPDRKYLIFVSDGITYMYNEEPTAILLQNGDKTNMFAGPDNWATKYGSSNPPEDWETWLTEIGDQINADGDTYEVPYKTYAENDPYIPYDERSEHAMSVDKALYLTYEEYQSIKAEGYNCYAMKAEGNADHPWATSFMEHLADGESVSFDSIENDIYYLLDAGSCVVDEIGHTDDYDFDFVNDASRLTIKVGEDIYTSNDVTAESDLEEGETARYTFTYDGAIAENGAEAPFVLHYYQNGVTKEGKDYGECFVWDINVPVSNFAPVQLTYTVKLMNPKTEAGTYGEYDADGIGGSDGLYTNNQAVLYPVSTDGSEGEAEYFAKPAVSYTVSAQDPDDPQQPGGGEAAGGNGNGGGSNPLTGDNANIALMAVIMAAAAGGAIACVRKLHSGR</sequence>
<evidence type="ECO:0000259" key="3">
    <source>
        <dbReference type="PROSITE" id="PS50234"/>
    </source>
</evidence>
<evidence type="ECO:0000256" key="2">
    <source>
        <dbReference type="SAM" id="SignalP"/>
    </source>
</evidence>
<evidence type="ECO:0000313" key="4">
    <source>
        <dbReference type="EMBL" id="HIT99712.1"/>
    </source>
</evidence>
<name>A0A9D1HEX6_9FIRM</name>
<dbReference type="Gene3D" id="3.40.50.410">
    <property type="entry name" value="von Willebrand factor, type A domain"/>
    <property type="match status" value="1"/>
</dbReference>
<protein>
    <submittedName>
        <fullName evidence="4">VWA domain-containing protein</fullName>
    </submittedName>
</protein>
<dbReference type="SMART" id="SM00327">
    <property type="entry name" value="VWA"/>
    <property type="match status" value="1"/>
</dbReference>
<gene>
    <name evidence="4" type="ORF">IAD12_05630</name>
</gene>
<feature type="signal peptide" evidence="2">
    <location>
        <begin position="1"/>
        <end position="28"/>
    </location>
</feature>
<dbReference type="Pfam" id="PF00092">
    <property type="entry name" value="VWA"/>
    <property type="match status" value="1"/>
</dbReference>
<comment type="caution">
    <text evidence="4">The sequence shown here is derived from an EMBL/GenBank/DDBJ whole genome shotgun (WGS) entry which is preliminary data.</text>
</comment>
<dbReference type="EMBL" id="DVLX01000070">
    <property type="protein sequence ID" value="HIT99712.1"/>
    <property type="molecule type" value="Genomic_DNA"/>
</dbReference>
<feature type="region of interest" description="Disordered" evidence="1">
    <location>
        <begin position="494"/>
        <end position="522"/>
    </location>
</feature>
<evidence type="ECO:0000313" key="5">
    <source>
        <dbReference type="Proteomes" id="UP000824159"/>
    </source>
</evidence>
<reference evidence="4" key="1">
    <citation type="submission" date="2020-10" db="EMBL/GenBank/DDBJ databases">
        <authorList>
            <person name="Gilroy R."/>
        </authorList>
    </citation>
    <scope>NUCLEOTIDE SEQUENCE</scope>
    <source>
        <strain evidence="4">CHK176-22527</strain>
    </source>
</reference>
<dbReference type="AlphaFoldDB" id="A0A9D1HEX6"/>
<dbReference type="PROSITE" id="PS50234">
    <property type="entry name" value="VWFA"/>
    <property type="match status" value="1"/>
</dbReference>
<feature type="chain" id="PRO_5039239797" evidence="2">
    <location>
        <begin position="29"/>
        <end position="555"/>
    </location>
</feature>
<keyword evidence="2" id="KW-0732">Signal</keyword>
<accession>A0A9D1HEX6</accession>
<feature type="domain" description="VWFA" evidence="3">
    <location>
        <begin position="70"/>
        <end position="177"/>
    </location>
</feature>
<dbReference type="Proteomes" id="UP000824159">
    <property type="component" value="Unassembled WGS sequence"/>
</dbReference>
<dbReference type="InterPro" id="IPR036465">
    <property type="entry name" value="vWFA_dom_sf"/>
</dbReference>
<organism evidence="4 5">
    <name type="scientific">Candidatus Allocopromorpha excrementavium</name>
    <dbReference type="NCBI Taxonomy" id="2840741"/>
    <lineage>
        <taxon>Bacteria</taxon>
        <taxon>Bacillati</taxon>
        <taxon>Bacillota</taxon>
        <taxon>Clostridia</taxon>
        <taxon>Eubacteriales</taxon>
        <taxon>Eubacteriaceae</taxon>
        <taxon>Eubacteriaceae incertae sedis</taxon>
        <taxon>Candidatus Allocopromorpha</taxon>
    </lineage>
</organism>
<dbReference type="CDD" id="cd00198">
    <property type="entry name" value="vWFA"/>
    <property type="match status" value="1"/>
</dbReference>
<evidence type="ECO:0000256" key="1">
    <source>
        <dbReference type="SAM" id="MobiDB-lite"/>
    </source>
</evidence>
<reference evidence="4" key="2">
    <citation type="journal article" date="2021" name="PeerJ">
        <title>Extensive microbial diversity within the chicken gut microbiome revealed by metagenomics and culture.</title>
        <authorList>
            <person name="Gilroy R."/>
            <person name="Ravi A."/>
            <person name="Getino M."/>
            <person name="Pursley I."/>
            <person name="Horton D.L."/>
            <person name="Alikhan N.F."/>
            <person name="Baker D."/>
            <person name="Gharbi K."/>
            <person name="Hall N."/>
            <person name="Watson M."/>
            <person name="Adriaenssens E.M."/>
            <person name="Foster-Nyarko E."/>
            <person name="Jarju S."/>
            <person name="Secka A."/>
            <person name="Antonio M."/>
            <person name="Oren A."/>
            <person name="Chaudhuri R.R."/>
            <person name="La Ragione R."/>
            <person name="Hildebrand F."/>
            <person name="Pallen M.J."/>
        </authorList>
    </citation>
    <scope>NUCLEOTIDE SEQUENCE</scope>
    <source>
        <strain evidence="4">CHK176-22527</strain>
    </source>
</reference>
<proteinExistence type="predicted"/>
<dbReference type="SUPFAM" id="SSF53300">
    <property type="entry name" value="vWA-like"/>
    <property type="match status" value="1"/>
</dbReference>
<feature type="compositionally biased region" description="Gly residues" evidence="1">
    <location>
        <begin position="505"/>
        <end position="520"/>
    </location>
</feature>
<dbReference type="InterPro" id="IPR002035">
    <property type="entry name" value="VWF_A"/>
</dbReference>